<evidence type="ECO:0000256" key="1">
    <source>
        <dbReference type="ARBA" id="ARBA00009437"/>
    </source>
</evidence>
<reference evidence="6 7" key="1">
    <citation type="journal article" date="2021" name="Arch. Microbiol.">
        <title>Thalassobius aquimarinus sp. nov., isolated from the Sea of Japan seashore.</title>
        <authorList>
            <person name="Kurilenko V.V."/>
            <person name="Romanenko L.A."/>
            <person name="Chernysheva N.Y."/>
            <person name="Velansky P.V."/>
            <person name="Tekutyeva L.A."/>
            <person name="Isaeva M.P."/>
            <person name="Mikhailov V.V."/>
        </authorList>
    </citation>
    <scope>NUCLEOTIDE SEQUENCE [LARGE SCALE GENOMIC DNA]</scope>
    <source>
        <strain evidence="6 7">KMM 8518</strain>
    </source>
</reference>
<evidence type="ECO:0000259" key="5">
    <source>
        <dbReference type="PROSITE" id="PS50931"/>
    </source>
</evidence>
<keyword evidence="7" id="KW-1185">Reference proteome</keyword>
<dbReference type="Pfam" id="PF00126">
    <property type="entry name" value="HTH_1"/>
    <property type="match status" value="1"/>
</dbReference>
<dbReference type="PANTHER" id="PTHR30537">
    <property type="entry name" value="HTH-TYPE TRANSCRIPTIONAL REGULATOR"/>
    <property type="match status" value="1"/>
</dbReference>
<evidence type="ECO:0000256" key="4">
    <source>
        <dbReference type="ARBA" id="ARBA00023163"/>
    </source>
</evidence>
<dbReference type="InterPro" id="IPR036390">
    <property type="entry name" value="WH_DNA-bd_sf"/>
</dbReference>
<dbReference type="PROSITE" id="PS50931">
    <property type="entry name" value="HTH_LYSR"/>
    <property type="match status" value="1"/>
</dbReference>
<evidence type="ECO:0000256" key="2">
    <source>
        <dbReference type="ARBA" id="ARBA00023015"/>
    </source>
</evidence>
<dbReference type="Pfam" id="PF03466">
    <property type="entry name" value="LysR_substrate"/>
    <property type="match status" value="1"/>
</dbReference>
<dbReference type="EMBL" id="JADMKU010000021">
    <property type="protein sequence ID" value="MBR9652989.1"/>
    <property type="molecule type" value="Genomic_DNA"/>
</dbReference>
<evidence type="ECO:0000313" key="6">
    <source>
        <dbReference type="EMBL" id="MBR9652989.1"/>
    </source>
</evidence>
<keyword evidence="3" id="KW-0238">DNA-binding</keyword>
<dbReference type="PANTHER" id="PTHR30537:SF5">
    <property type="entry name" value="HTH-TYPE TRANSCRIPTIONAL ACTIVATOR TTDR-RELATED"/>
    <property type="match status" value="1"/>
</dbReference>
<evidence type="ECO:0000256" key="3">
    <source>
        <dbReference type="ARBA" id="ARBA00023125"/>
    </source>
</evidence>
<evidence type="ECO:0000313" key="7">
    <source>
        <dbReference type="Proteomes" id="UP001195941"/>
    </source>
</evidence>
<dbReference type="InterPro" id="IPR005119">
    <property type="entry name" value="LysR_subst-bd"/>
</dbReference>
<dbReference type="InterPro" id="IPR036388">
    <property type="entry name" value="WH-like_DNA-bd_sf"/>
</dbReference>
<gene>
    <name evidence="6" type="ORF">IT775_17865</name>
</gene>
<dbReference type="RefSeq" id="WP_212702612.1">
    <property type="nucleotide sequence ID" value="NZ_JADMKU010000021.1"/>
</dbReference>
<dbReference type="Gene3D" id="1.10.10.10">
    <property type="entry name" value="Winged helix-like DNA-binding domain superfamily/Winged helix DNA-binding domain"/>
    <property type="match status" value="1"/>
</dbReference>
<dbReference type="Gene3D" id="3.40.190.290">
    <property type="match status" value="1"/>
</dbReference>
<comment type="similarity">
    <text evidence="1">Belongs to the LysR transcriptional regulatory family.</text>
</comment>
<dbReference type="CDD" id="cd08422">
    <property type="entry name" value="PBP2_CrgA_like"/>
    <property type="match status" value="1"/>
</dbReference>
<dbReference type="InterPro" id="IPR000847">
    <property type="entry name" value="LysR_HTH_N"/>
</dbReference>
<organism evidence="6 7">
    <name type="scientific">Thalassovita aquimarina</name>
    <dbReference type="NCBI Taxonomy" id="2785917"/>
    <lineage>
        <taxon>Bacteria</taxon>
        <taxon>Pseudomonadati</taxon>
        <taxon>Pseudomonadota</taxon>
        <taxon>Alphaproteobacteria</taxon>
        <taxon>Rhodobacterales</taxon>
        <taxon>Roseobacteraceae</taxon>
        <taxon>Thalassovita</taxon>
    </lineage>
</organism>
<comment type="caution">
    <text evidence="6">The sequence shown here is derived from an EMBL/GenBank/DDBJ whole genome shotgun (WGS) entry which is preliminary data.</text>
</comment>
<proteinExistence type="inferred from homology"/>
<keyword evidence="4" id="KW-0804">Transcription</keyword>
<dbReference type="Proteomes" id="UP001195941">
    <property type="component" value="Unassembled WGS sequence"/>
</dbReference>
<name>A0ABS5HVJ1_9RHOB</name>
<keyword evidence="2" id="KW-0805">Transcription regulation</keyword>
<protein>
    <submittedName>
        <fullName evidence="6">LysR family transcriptional regulator</fullName>
    </submittedName>
</protein>
<sequence length="303" mass="33401">MNKLKAMMAFRRVAELGSFTDAAADLGLSNAGVSNYVSQLEKELGVTLLIRSTRHVALSEIGQSYLYKVQRILDCLEEAEDAARGLQTKPHGRLHVNAPATFGQLHVTSCIPAFVRRYPDVQLDLSLNDRVVDLIEERVDIALRVSTGLPDSTLVARALAPIDRVVCAAPAYLERYGAPTSPEELTRHNCITYKLSDSSVDWPLGEKRYPVSGMVRADSSVAVRDLTVGGSGISLLPRFIAAPDIRAGRLVPLLEGYPPEPYTLYAVFPPATRPSIKVRLFLEHFQDHLGSPPRWEREAEVQS</sequence>
<feature type="domain" description="HTH lysR-type" evidence="5">
    <location>
        <begin position="1"/>
        <end position="59"/>
    </location>
</feature>
<dbReference type="SUPFAM" id="SSF46785">
    <property type="entry name" value="Winged helix' DNA-binding domain"/>
    <property type="match status" value="1"/>
</dbReference>
<accession>A0ABS5HVJ1</accession>
<dbReference type="InterPro" id="IPR058163">
    <property type="entry name" value="LysR-type_TF_proteobact-type"/>
</dbReference>
<dbReference type="SUPFAM" id="SSF53850">
    <property type="entry name" value="Periplasmic binding protein-like II"/>
    <property type="match status" value="1"/>
</dbReference>